<dbReference type="EMBL" id="KN835247">
    <property type="protein sequence ID" value="KIK42129.1"/>
    <property type="molecule type" value="Genomic_DNA"/>
</dbReference>
<keyword evidence="2" id="KW-1185">Reference proteome</keyword>
<evidence type="ECO:0000313" key="2">
    <source>
        <dbReference type="Proteomes" id="UP000054485"/>
    </source>
</evidence>
<sequence length="94" mass="10678">MIALGCDIYMIVASALCFEDQTHDGKQKPHQTTLCIRYSAQPKTVRGPSCTYNFNFLSYYLSHCRYVNKPNGKVSFAKTILEVRIYVVDCVSTD</sequence>
<dbReference type="AlphaFoldDB" id="A0A0D0AW99"/>
<dbReference type="Proteomes" id="UP000054485">
    <property type="component" value="Unassembled WGS sequence"/>
</dbReference>
<gene>
    <name evidence="1" type="ORF">CY34DRAFT_161014</name>
</gene>
<dbReference type="HOGENOM" id="CLU_2387629_0_0_1"/>
<reference evidence="2" key="2">
    <citation type="submission" date="2015-01" db="EMBL/GenBank/DDBJ databases">
        <title>Evolutionary Origins and Diversification of the Mycorrhizal Mutualists.</title>
        <authorList>
            <consortium name="DOE Joint Genome Institute"/>
            <consortium name="Mycorrhizal Genomics Consortium"/>
            <person name="Kohler A."/>
            <person name="Kuo A."/>
            <person name="Nagy L.G."/>
            <person name="Floudas D."/>
            <person name="Copeland A."/>
            <person name="Barry K.W."/>
            <person name="Cichocki N."/>
            <person name="Veneault-Fourrey C."/>
            <person name="LaButti K."/>
            <person name="Lindquist E.A."/>
            <person name="Lipzen A."/>
            <person name="Lundell T."/>
            <person name="Morin E."/>
            <person name="Murat C."/>
            <person name="Riley R."/>
            <person name="Ohm R."/>
            <person name="Sun H."/>
            <person name="Tunlid A."/>
            <person name="Henrissat B."/>
            <person name="Grigoriev I.V."/>
            <person name="Hibbett D.S."/>
            <person name="Martin F."/>
        </authorList>
    </citation>
    <scope>NUCLEOTIDE SEQUENCE [LARGE SCALE GENOMIC DNA]</scope>
    <source>
        <strain evidence="2">UH-Slu-Lm8-n1</strain>
    </source>
</reference>
<protein>
    <submittedName>
        <fullName evidence="1">Uncharacterized protein</fullName>
    </submittedName>
</protein>
<organism evidence="1 2">
    <name type="scientific">Suillus luteus UH-Slu-Lm8-n1</name>
    <dbReference type="NCBI Taxonomy" id="930992"/>
    <lineage>
        <taxon>Eukaryota</taxon>
        <taxon>Fungi</taxon>
        <taxon>Dikarya</taxon>
        <taxon>Basidiomycota</taxon>
        <taxon>Agaricomycotina</taxon>
        <taxon>Agaricomycetes</taxon>
        <taxon>Agaricomycetidae</taxon>
        <taxon>Boletales</taxon>
        <taxon>Suillineae</taxon>
        <taxon>Suillaceae</taxon>
        <taxon>Suillus</taxon>
    </lineage>
</organism>
<name>A0A0D0AW99_9AGAM</name>
<reference evidence="1 2" key="1">
    <citation type="submission" date="2014-04" db="EMBL/GenBank/DDBJ databases">
        <authorList>
            <consortium name="DOE Joint Genome Institute"/>
            <person name="Kuo A."/>
            <person name="Ruytinx J."/>
            <person name="Rineau F."/>
            <person name="Colpaert J."/>
            <person name="Kohler A."/>
            <person name="Nagy L.G."/>
            <person name="Floudas D."/>
            <person name="Copeland A."/>
            <person name="Barry K.W."/>
            <person name="Cichocki N."/>
            <person name="Veneault-Fourrey C."/>
            <person name="LaButti K."/>
            <person name="Lindquist E.A."/>
            <person name="Lipzen A."/>
            <person name="Lundell T."/>
            <person name="Morin E."/>
            <person name="Murat C."/>
            <person name="Sun H."/>
            <person name="Tunlid A."/>
            <person name="Henrissat B."/>
            <person name="Grigoriev I.V."/>
            <person name="Hibbett D.S."/>
            <person name="Martin F."/>
            <person name="Nordberg H.P."/>
            <person name="Cantor M.N."/>
            <person name="Hua S.X."/>
        </authorList>
    </citation>
    <scope>NUCLEOTIDE SEQUENCE [LARGE SCALE GENOMIC DNA]</scope>
    <source>
        <strain evidence="1 2">UH-Slu-Lm8-n1</strain>
    </source>
</reference>
<accession>A0A0D0AW99</accession>
<proteinExistence type="predicted"/>
<evidence type="ECO:0000313" key="1">
    <source>
        <dbReference type="EMBL" id="KIK42129.1"/>
    </source>
</evidence>
<dbReference type="InParanoid" id="A0A0D0AW99"/>